<feature type="transmembrane region" description="Helical" evidence="9">
    <location>
        <begin position="557"/>
        <end position="579"/>
    </location>
</feature>
<feature type="transmembrane region" description="Helical" evidence="9">
    <location>
        <begin position="707"/>
        <end position="733"/>
    </location>
</feature>
<dbReference type="PANTHER" id="PTHR10766:SF111">
    <property type="entry name" value="TRANSMEMBRANE 9 SUPERFAMILY MEMBER 2"/>
    <property type="match status" value="1"/>
</dbReference>
<dbReference type="PANTHER" id="PTHR10766">
    <property type="entry name" value="TRANSMEMBRANE 9 SUPERFAMILY PROTEIN"/>
    <property type="match status" value="1"/>
</dbReference>
<feature type="transmembrane region" description="Helical" evidence="9">
    <location>
        <begin position="625"/>
        <end position="650"/>
    </location>
</feature>
<evidence type="ECO:0000256" key="4">
    <source>
        <dbReference type="ARBA" id="ARBA00022692"/>
    </source>
</evidence>
<keyword evidence="6 9" id="KW-1133">Transmembrane helix</keyword>
<feature type="compositionally biased region" description="Polar residues" evidence="10">
    <location>
        <begin position="25"/>
        <end position="34"/>
    </location>
</feature>
<organism evidence="12 13">
    <name type="scientific">Stephanodiscus triporus</name>
    <dbReference type="NCBI Taxonomy" id="2934178"/>
    <lineage>
        <taxon>Eukaryota</taxon>
        <taxon>Sar</taxon>
        <taxon>Stramenopiles</taxon>
        <taxon>Ochrophyta</taxon>
        <taxon>Bacillariophyta</taxon>
        <taxon>Coscinodiscophyceae</taxon>
        <taxon>Thalassiosirophycidae</taxon>
        <taxon>Stephanodiscales</taxon>
        <taxon>Stephanodiscaceae</taxon>
        <taxon>Stephanodiscus</taxon>
    </lineage>
</organism>
<evidence type="ECO:0000256" key="5">
    <source>
        <dbReference type="ARBA" id="ARBA00022729"/>
    </source>
</evidence>
<feature type="transmembrane region" description="Helical" evidence="9">
    <location>
        <begin position="745"/>
        <end position="768"/>
    </location>
</feature>
<evidence type="ECO:0000256" key="10">
    <source>
        <dbReference type="SAM" id="MobiDB-lite"/>
    </source>
</evidence>
<dbReference type="GO" id="GO:0016020">
    <property type="term" value="C:membrane"/>
    <property type="evidence" value="ECO:0007669"/>
    <property type="project" value="UniProtKB-SubCell"/>
</dbReference>
<reference evidence="12 13" key="1">
    <citation type="submission" date="2024-10" db="EMBL/GenBank/DDBJ databases">
        <title>Updated reference genomes for cyclostephanoid diatoms.</title>
        <authorList>
            <person name="Roberts W.R."/>
            <person name="Alverson A.J."/>
        </authorList>
    </citation>
    <scope>NUCLEOTIDE SEQUENCE [LARGE SCALE GENOMIC DNA]</scope>
    <source>
        <strain evidence="12 13">AJA276-08</strain>
    </source>
</reference>
<feature type="transmembrane region" description="Helical" evidence="9">
    <location>
        <begin position="591"/>
        <end position="613"/>
    </location>
</feature>
<proteinExistence type="inferred from homology"/>
<feature type="transmembrane region" description="Helical" evidence="9">
    <location>
        <begin position="520"/>
        <end position="545"/>
    </location>
</feature>
<evidence type="ECO:0000313" key="12">
    <source>
        <dbReference type="EMBL" id="KAL3781982.1"/>
    </source>
</evidence>
<evidence type="ECO:0000259" key="11">
    <source>
        <dbReference type="Pfam" id="PF10187"/>
    </source>
</evidence>
<dbReference type="InterPro" id="IPR004240">
    <property type="entry name" value="EMP70"/>
</dbReference>
<comment type="subcellular location">
    <subcellularLocation>
        <location evidence="2">Membrane</location>
        <topology evidence="2">Multi-pass membrane protein</topology>
    </subcellularLocation>
    <subcellularLocation>
        <location evidence="1">Nucleus</location>
    </subcellularLocation>
</comment>
<keyword evidence="7 9" id="KW-0472">Membrane</keyword>
<dbReference type="EMBL" id="JALLAZ020001040">
    <property type="protein sequence ID" value="KAL3781982.1"/>
    <property type="molecule type" value="Genomic_DNA"/>
</dbReference>
<evidence type="ECO:0000256" key="1">
    <source>
        <dbReference type="ARBA" id="ARBA00004123"/>
    </source>
</evidence>
<accession>A0ABD3P2H2</accession>
<name>A0ABD3P2H2_9STRA</name>
<dbReference type="SUPFAM" id="SSF103473">
    <property type="entry name" value="MFS general substrate transporter"/>
    <property type="match status" value="1"/>
</dbReference>
<dbReference type="GO" id="GO:0005737">
    <property type="term" value="C:cytoplasm"/>
    <property type="evidence" value="ECO:0007669"/>
    <property type="project" value="UniProtKB-ARBA"/>
</dbReference>
<keyword evidence="13" id="KW-1185">Reference proteome</keyword>
<evidence type="ECO:0000256" key="7">
    <source>
        <dbReference type="ARBA" id="ARBA00023136"/>
    </source>
</evidence>
<dbReference type="AlphaFoldDB" id="A0ABD3P2H2"/>
<keyword evidence="4 9" id="KW-0812">Transmembrane</keyword>
<dbReference type="Pfam" id="PF10187">
    <property type="entry name" value="FAM192A_Fyv6_N"/>
    <property type="match status" value="1"/>
</dbReference>
<feature type="transmembrane region" description="Helical" evidence="9">
    <location>
        <begin position="780"/>
        <end position="808"/>
    </location>
</feature>
<evidence type="ECO:0000313" key="13">
    <source>
        <dbReference type="Proteomes" id="UP001530315"/>
    </source>
</evidence>
<evidence type="ECO:0000256" key="8">
    <source>
        <dbReference type="ARBA" id="ARBA00023242"/>
    </source>
</evidence>
<dbReference type="InterPro" id="IPR036259">
    <property type="entry name" value="MFS_trans_sf"/>
</dbReference>
<dbReference type="InterPro" id="IPR019331">
    <property type="entry name" value="FAM192A/Fyv6_N"/>
</dbReference>
<sequence>MSLSFVKTAVLSSTDGISHNEETSIDNNETQSLRASGGGGGVHRPLFEQLRANRDAEQERDEEFQRSLRGTRALDEEDCAHLDAVERRREEKEYAARSTIEREVALFYAAREDRGLAQTVGVGDDYDADSLDISRNSLSQKLNKASDVVVAKKEGIKIVPKFTITKKKRKSVSQQSDKTTALAKKIAAEKDLKVNKMTSQKTLLPVEYYRLPFCQPDGGPKMDHENLGELLAGDRIESSPYRLNMKVDMFCEQVCITNLGRGEQKGVSPNKVVRAIRKNYHNNWIVDNIPAASKVEDDTTITTRYWQGFPVGFIASDTKKAYVHNHVNIEIQYHAVETEPNKARIVRFTVEPFSIKHDFEASADDDDSVEEGVVKAFKVADIQNPIESCNPKVSNKEHTRYEMVYARGREPQPASGRVLFTYDVIWTENKVLHWASRWDVYLSMDNAIPAKVHWMSIANSLVIVVVLSAMIAAILVRNLRRDYARYNRLATDEEKAEDMEEFGWKLVHADVFRPPSFSPLLMSVCCGTGAQMLCMAVLTILFSAMGFLSPSNRGALIMAQLLLYVLMGTVAGYVTARFYKTFKGKAWQKATACVAFGFPGIAFGLFLIMNIVALSQGSSDAVPPLTMFVLLFLWFGISTPLVFFGAYFGYKQDAIEFPVNTSSIPRQIPDQPWFMGIPFVLAVGGILPFGSCFVELYFILASVWMDQYYYVFAFLLLVFAILLITAAEITLLFNYFQLCGENYHWWWRSFSTGGSTGIYVFLYSFVYFKQLEANSLATYVLYFGYMGLASLALFLMTGLVGVSTCLWFNKTIFGSIKID</sequence>
<dbReference type="GO" id="GO:0005634">
    <property type="term" value="C:nucleus"/>
    <property type="evidence" value="ECO:0007669"/>
    <property type="project" value="UniProtKB-SubCell"/>
</dbReference>
<keyword evidence="5" id="KW-0732">Signal</keyword>
<feature type="transmembrane region" description="Helical" evidence="9">
    <location>
        <begin position="452"/>
        <end position="476"/>
    </location>
</feature>
<gene>
    <name evidence="12" type="ORF">ACHAW5_006072</name>
</gene>
<feature type="transmembrane region" description="Helical" evidence="9">
    <location>
        <begin position="673"/>
        <end position="701"/>
    </location>
</feature>
<evidence type="ECO:0000256" key="9">
    <source>
        <dbReference type="RuleBase" id="RU363079"/>
    </source>
</evidence>
<evidence type="ECO:0000256" key="2">
    <source>
        <dbReference type="ARBA" id="ARBA00004141"/>
    </source>
</evidence>
<feature type="domain" description="FAM192A/Fyv6 N-terminal" evidence="11">
    <location>
        <begin position="5"/>
        <end position="107"/>
    </location>
</feature>
<keyword evidence="8" id="KW-0539">Nucleus</keyword>
<feature type="region of interest" description="Disordered" evidence="10">
    <location>
        <begin position="18"/>
        <end position="44"/>
    </location>
</feature>
<comment type="caution">
    <text evidence="12">The sequence shown here is derived from an EMBL/GenBank/DDBJ whole genome shotgun (WGS) entry which is preliminary data.</text>
</comment>
<protein>
    <recommendedName>
        <fullName evidence="9">Transmembrane 9 superfamily member</fullName>
    </recommendedName>
</protein>
<comment type="similarity">
    <text evidence="3 9">Belongs to the nonaspanin (TM9SF) (TC 9.A.2) family.</text>
</comment>
<evidence type="ECO:0000256" key="6">
    <source>
        <dbReference type="ARBA" id="ARBA00022989"/>
    </source>
</evidence>
<evidence type="ECO:0000256" key="3">
    <source>
        <dbReference type="ARBA" id="ARBA00005227"/>
    </source>
</evidence>
<dbReference type="Pfam" id="PF02990">
    <property type="entry name" value="EMP70"/>
    <property type="match status" value="1"/>
</dbReference>
<dbReference type="Proteomes" id="UP001530315">
    <property type="component" value="Unassembled WGS sequence"/>
</dbReference>